<evidence type="ECO:0000256" key="1">
    <source>
        <dbReference type="ARBA" id="ARBA00004442"/>
    </source>
</evidence>
<dbReference type="GO" id="GO:0009279">
    <property type="term" value="C:cell outer membrane"/>
    <property type="evidence" value="ECO:0007669"/>
    <property type="project" value="UniProtKB-SubCell"/>
</dbReference>
<dbReference type="InterPro" id="IPR005565">
    <property type="entry name" value="Hemolysn_activator_HlyB_C"/>
</dbReference>
<evidence type="ECO:0000256" key="7">
    <source>
        <dbReference type="ARBA" id="ARBA00023136"/>
    </source>
</evidence>
<keyword evidence="11" id="KW-1185">Reference proteome</keyword>
<proteinExistence type="inferred from homology"/>
<dbReference type="EMBL" id="CP003607">
    <property type="protein sequence ID" value="AFY83416.1"/>
    <property type="molecule type" value="Genomic_DNA"/>
</dbReference>
<evidence type="ECO:0000256" key="8">
    <source>
        <dbReference type="ARBA" id="ARBA00023237"/>
    </source>
</evidence>
<dbReference type="AlphaFoldDB" id="K9TMP7"/>
<dbReference type="HOGENOM" id="CLU_021521_0_1_3"/>
<organism evidence="10 11">
    <name type="scientific">Oscillatoria acuminata PCC 6304</name>
    <dbReference type="NCBI Taxonomy" id="56110"/>
    <lineage>
        <taxon>Bacteria</taxon>
        <taxon>Bacillati</taxon>
        <taxon>Cyanobacteriota</taxon>
        <taxon>Cyanophyceae</taxon>
        <taxon>Oscillatoriophycideae</taxon>
        <taxon>Oscillatoriales</taxon>
        <taxon>Oscillatoriaceae</taxon>
        <taxon>Oscillatoria</taxon>
    </lineage>
</organism>
<dbReference type="InParanoid" id="K9TMP7"/>
<feature type="domain" description="POTRA" evidence="9">
    <location>
        <begin position="108"/>
        <end position="186"/>
    </location>
</feature>
<evidence type="ECO:0000259" key="9">
    <source>
        <dbReference type="PROSITE" id="PS51779"/>
    </source>
</evidence>
<keyword evidence="8" id="KW-0998">Cell outer membrane</keyword>
<dbReference type="PATRIC" id="fig|56110.3.peg.4655"/>
<dbReference type="GO" id="GO:0046819">
    <property type="term" value="P:protein secretion by the type V secretion system"/>
    <property type="evidence" value="ECO:0007669"/>
    <property type="project" value="TreeGrafter"/>
</dbReference>
<dbReference type="InterPro" id="IPR013686">
    <property type="entry name" value="Polypept-transport_assoc_ShlB"/>
</dbReference>
<dbReference type="Pfam" id="PF08479">
    <property type="entry name" value="POTRA_2"/>
    <property type="match status" value="1"/>
</dbReference>
<dbReference type="PROSITE" id="PS51779">
    <property type="entry name" value="POTRA"/>
    <property type="match status" value="1"/>
</dbReference>
<sequence length="612" mass="67035">MYEKQQIQTQVRGRWGLSVLPSQGGLRPQGNLLWVVLFGCLGIIGPGSLPRGLAQEGIPPASLPNPILPPTQEPQAPSLLPQNPDPLEIFPASPIPREEIPPVAEPTLVVERFEFVGNTLFTEAELAAVTAAYTNRPITFSELEAAANQVTELYLTQGYITSGGYVPSNQRIASGGGPVTIRIVEGRLEEEIQVVGTERLRSSYIRSRLVDPDEPLDLKRLEEQVRLLQSDPMIEQVSAQLSAGTQPGMSALRIQVSEASPWLGSQVGVDNSRNPSVGSFRQQGQVNYANLLGRGDRLSASYGRTDGSTDWDVSYGVPVNRSNGTLSFRYSNTNSDIIESPFDALEIESSSRNYELSFRQPALRRASKEKIQEFALGVTAARRESSTTLLGEGFPISPGASRDGETRISVLRVFQEFSERRSQQVWAARSQFSLGVGAFDATVNDRNPDSQFLAWRGQLLYLRRLNDSVGPILGGATMLLRSDLQLTNDGLLSLERFGLGGGQSVRGYRQDALLTDNGAFASAEVRLPILEVSQVRGILEVAPFVDLGMGWNHQGEKLDPNTLVGVGLGLRWQMGDRLTARMDYGVPLVKVDSGDRTWQENGLYFSVQYNPF</sequence>
<evidence type="ECO:0000256" key="2">
    <source>
        <dbReference type="ARBA" id="ARBA00009055"/>
    </source>
</evidence>
<keyword evidence="4" id="KW-1134">Transmembrane beta strand</keyword>
<comment type="similarity">
    <text evidence="2">Belongs to the TPS (TC 1.B.20) family.</text>
</comment>
<dbReference type="Pfam" id="PF03865">
    <property type="entry name" value="ShlB"/>
    <property type="match status" value="1"/>
</dbReference>
<keyword evidence="7" id="KW-0472">Membrane</keyword>
<keyword evidence="3" id="KW-0813">Transport</keyword>
<evidence type="ECO:0000256" key="4">
    <source>
        <dbReference type="ARBA" id="ARBA00022452"/>
    </source>
</evidence>
<dbReference type="RefSeq" id="WP_015150042.1">
    <property type="nucleotide sequence ID" value="NC_019693.1"/>
</dbReference>
<dbReference type="GO" id="GO:0008320">
    <property type="term" value="F:protein transmembrane transporter activity"/>
    <property type="evidence" value="ECO:0007669"/>
    <property type="project" value="TreeGrafter"/>
</dbReference>
<keyword evidence="6" id="KW-0653">Protein transport</keyword>
<dbReference type="InterPro" id="IPR034746">
    <property type="entry name" value="POTRA"/>
</dbReference>
<dbReference type="GO" id="GO:0098046">
    <property type="term" value="C:type V protein secretion system complex"/>
    <property type="evidence" value="ECO:0007669"/>
    <property type="project" value="TreeGrafter"/>
</dbReference>
<dbReference type="Gene3D" id="3.10.20.310">
    <property type="entry name" value="membrane protein fhac"/>
    <property type="match status" value="1"/>
</dbReference>
<gene>
    <name evidence="10" type="ORF">Oscil6304_3861</name>
</gene>
<dbReference type="Proteomes" id="UP000010367">
    <property type="component" value="Chromosome"/>
</dbReference>
<dbReference type="OrthoDB" id="596066at2"/>
<evidence type="ECO:0000313" key="10">
    <source>
        <dbReference type="EMBL" id="AFY83416.1"/>
    </source>
</evidence>
<evidence type="ECO:0000256" key="5">
    <source>
        <dbReference type="ARBA" id="ARBA00022692"/>
    </source>
</evidence>
<dbReference type="eggNOG" id="COG2831">
    <property type="taxonomic scope" value="Bacteria"/>
</dbReference>
<dbReference type="KEGG" id="oac:Oscil6304_3861"/>
<dbReference type="InterPro" id="IPR051544">
    <property type="entry name" value="TPS_OM_transporter"/>
</dbReference>
<accession>K9TMP7</accession>
<dbReference type="PANTHER" id="PTHR34597:SF1">
    <property type="entry name" value="HEME_HEMOPEXIN TRANSPORTER PROTEIN HUXB"/>
    <property type="match status" value="1"/>
</dbReference>
<evidence type="ECO:0000256" key="3">
    <source>
        <dbReference type="ARBA" id="ARBA00022448"/>
    </source>
</evidence>
<dbReference type="Gene3D" id="2.40.160.50">
    <property type="entry name" value="membrane protein fhac: a member of the omp85/tpsb transporter family"/>
    <property type="match status" value="1"/>
</dbReference>
<dbReference type="STRING" id="56110.Oscil6304_3861"/>
<evidence type="ECO:0000256" key="6">
    <source>
        <dbReference type="ARBA" id="ARBA00022927"/>
    </source>
</evidence>
<comment type="subcellular location">
    <subcellularLocation>
        <location evidence="1">Cell outer membrane</location>
    </subcellularLocation>
</comment>
<protein>
    <submittedName>
        <fullName evidence="10">Hemolysin activation/secretion protein</fullName>
    </submittedName>
</protein>
<keyword evidence="5" id="KW-0812">Transmembrane</keyword>
<reference evidence="10 11" key="1">
    <citation type="submission" date="2012-06" db="EMBL/GenBank/DDBJ databases">
        <title>Finished chromosome of genome of Oscillatoria acuminata PCC 6304.</title>
        <authorList>
            <consortium name="US DOE Joint Genome Institute"/>
            <person name="Gugger M."/>
            <person name="Coursin T."/>
            <person name="Rippka R."/>
            <person name="Tandeau De Marsac N."/>
            <person name="Huntemann M."/>
            <person name="Wei C.-L."/>
            <person name="Han J."/>
            <person name="Detter J.C."/>
            <person name="Han C."/>
            <person name="Tapia R."/>
            <person name="Davenport K."/>
            <person name="Daligault H."/>
            <person name="Erkkila T."/>
            <person name="Gu W."/>
            <person name="Munk A.C.C."/>
            <person name="Teshima H."/>
            <person name="Xu Y."/>
            <person name="Chain P."/>
            <person name="Chen A."/>
            <person name="Krypides N."/>
            <person name="Mavromatis K."/>
            <person name="Markowitz V."/>
            <person name="Szeto E."/>
            <person name="Ivanova N."/>
            <person name="Mikhailova N."/>
            <person name="Ovchinnikova G."/>
            <person name="Pagani I."/>
            <person name="Pati A."/>
            <person name="Goodwin L."/>
            <person name="Peters L."/>
            <person name="Pitluck S."/>
            <person name="Woyke T."/>
            <person name="Kerfeld C."/>
        </authorList>
    </citation>
    <scope>NUCLEOTIDE SEQUENCE [LARGE SCALE GENOMIC DNA]</scope>
    <source>
        <strain evidence="10 11">PCC 6304</strain>
    </source>
</reference>
<evidence type="ECO:0000313" key="11">
    <source>
        <dbReference type="Proteomes" id="UP000010367"/>
    </source>
</evidence>
<dbReference type="PANTHER" id="PTHR34597">
    <property type="entry name" value="SLR1661 PROTEIN"/>
    <property type="match status" value="1"/>
</dbReference>
<name>K9TMP7_9CYAN</name>